<dbReference type="InterPro" id="IPR036249">
    <property type="entry name" value="Thioredoxin-like_sf"/>
</dbReference>
<name>A0A967KCK6_9PROT</name>
<evidence type="ECO:0000313" key="2">
    <source>
        <dbReference type="EMBL" id="NIA69720.1"/>
    </source>
</evidence>
<reference evidence="2" key="1">
    <citation type="submission" date="2020-03" db="EMBL/GenBank/DDBJ databases">
        <title>Genome of Pelagibius litoralis DSM 21314T.</title>
        <authorList>
            <person name="Wang G."/>
        </authorList>
    </citation>
    <scope>NUCLEOTIDE SEQUENCE</scope>
    <source>
        <strain evidence="2">DSM 21314</strain>
    </source>
</reference>
<dbReference type="Proteomes" id="UP000761264">
    <property type="component" value="Unassembled WGS sequence"/>
</dbReference>
<evidence type="ECO:0000259" key="1">
    <source>
        <dbReference type="Pfam" id="PF13098"/>
    </source>
</evidence>
<dbReference type="InterPro" id="IPR012336">
    <property type="entry name" value="Thioredoxin-like_fold"/>
</dbReference>
<dbReference type="CDD" id="cd02951">
    <property type="entry name" value="SoxW"/>
    <property type="match status" value="1"/>
</dbReference>
<proteinExistence type="predicted"/>
<comment type="caution">
    <text evidence="2">The sequence shown here is derived from an EMBL/GenBank/DDBJ whole genome shotgun (WGS) entry which is preliminary data.</text>
</comment>
<protein>
    <submittedName>
        <fullName evidence="2">Thioredoxin fold domain-containing protein</fullName>
    </submittedName>
</protein>
<feature type="domain" description="Thioredoxin-like fold" evidence="1">
    <location>
        <begin position="49"/>
        <end position="142"/>
    </location>
</feature>
<dbReference type="Gene3D" id="3.40.30.10">
    <property type="entry name" value="Glutaredoxin"/>
    <property type="match status" value="1"/>
</dbReference>
<dbReference type="AlphaFoldDB" id="A0A967KCK6"/>
<organism evidence="2 3">
    <name type="scientific">Pelagibius litoralis</name>
    <dbReference type="NCBI Taxonomy" id="374515"/>
    <lineage>
        <taxon>Bacteria</taxon>
        <taxon>Pseudomonadati</taxon>
        <taxon>Pseudomonadota</taxon>
        <taxon>Alphaproteobacteria</taxon>
        <taxon>Rhodospirillales</taxon>
        <taxon>Rhodovibrionaceae</taxon>
        <taxon>Pelagibius</taxon>
    </lineage>
</organism>
<evidence type="ECO:0000313" key="3">
    <source>
        <dbReference type="Proteomes" id="UP000761264"/>
    </source>
</evidence>
<accession>A0A967KCK6</accession>
<sequence length="197" mass="22544">MLAAMAAATCLSIPLRARASEPEVGDNGLHVQDWFVESFLDLQEDLTDAADNGRHFAILWEQRGCPYCRELHAVNLSRPKIVSYLQQNFDILQLDLWGSRAVTDFDGEELEERALARKWQINFTPTIVFFPNDPQAVAGKPGRSSEVARMPGYFKPFHFATMFEYVRDGQHQVQSFQRYLQDKFARLEAEGKSADVW</sequence>
<keyword evidence="3" id="KW-1185">Reference proteome</keyword>
<dbReference type="InterPro" id="IPR041737">
    <property type="entry name" value="SoxW"/>
</dbReference>
<dbReference type="EMBL" id="JAAQPH010000010">
    <property type="protein sequence ID" value="NIA69720.1"/>
    <property type="molecule type" value="Genomic_DNA"/>
</dbReference>
<dbReference type="SUPFAM" id="SSF52833">
    <property type="entry name" value="Thioredoxin-like"/>
    <property type="match status" value="1"/>
</dbReference>
<dbReference type="Pfam" id="PF13098">
    <property type="entry name" value="Thioredoxin_2"/>
    <property type="match status" value="1"/>
</dbReference>
<gene>
    <name evidence="2" type="ORF">HBA54_14045</name>
</gene>